<evidence type="ECO:0000256" key="9">
    <source>
        <dbReference type="SAM" id="Phobius"/>
    </source>
</evidence>
<dbReference type="Pfam" id="PF12794">
    <property type="entry name" value="MscS_TM"/>
    <property type="match status" value="1"/>
</dbReference>
<keyword evidence="10" id="KW-0732">Signal</keyword>
<dbReference type="Pfam" id="PF21088">
    <property type="entry name" value="MS_channel_1st"/>
    <property type="match status" value="1"/>
</dbReference>
<feature type="coiled-coil region" evidence="7">
    <location>
        <begin position="205"/>
        <end position="301"/>
    </location>
</feature>
<evidence type="ECO:0000259" key="11">
    <source>
        <dbReference type="Pfam" id="PF00924"/>
    </source>
</evidence>
<feature type="transmembrane region" description="Helical" evidence="9">
    <location>
        <begin position="877"/>
        <end position="905"/>
    </location>
</feature>
<feature type="chain" id="PRO_5046639546" evidence="10">
    <location>
        <begin position="25"/>
        <end position="1081"/>
    </location>
</feature>
<proteinExistence type="inferred from homology"/>
<dbReference type="InterPro" id="IPR011014">
    <property type="entry name" value="MscS_channel_TM-2"/>
</dbReference>
<accession>A0ABX1QN13</accession>
<evidence type="ECO:0000256" key="7">
    <source>
        <dbReference type="SAM" id="Coils"/>
    </source>
</evidence>
<dbReference type="SUPFAM" id="SSF82861">
    <property type="entry name" value="Mechanosensitive channel protein MscS (YggB), transmembrane region"/>
    <property type="match status" value="1"/>
</dbReference>
<feature type="domain" description="Mechanosensitive ion channel MscS" evidence="11">
    <location>
        <begin position="893"/>
        <end position="958"/>
    </location>
</feature>
<feature type="transmembrane region" description="Helical" evidence="9">
    <location>
        <begin position="844"/>
        <end position="865"/>
    </location>
</feature>
<name>A0ABX1QN13_9PROT</name>
<dbReference type="PROSITE" id="PS01246">
    <property type="entry name" value="UPF0003"/>
    <property type="match status" value="1"/>
</dbReference>
<feature type="transmembrane region" description="Helical" evidence="9">
    <location>
        <begin position="632"/>
        <end position="649"/>
    </location>
</feature>
<dbReference type="RefSeq" id="WP_169116346.1">
    <property type="nucleotide sequence ID" value="NZ_JAAAUB010000015.1"/>
</dbReference>
<gene>
    <name evidence="15" type="ORF">GV368_09445</name>
</gene>
<keyword evidence="3" id="KW-1003">Cell membrane</keyword>
<dbReference type="SUPFAM" id="SSF50182">
    <property type="entry name" value="Sm-like ribonucleoproteins"/>
    <property type="match status" value="1"/>
</dbReference>
<evidence type="ECO:0000259" key="14">
    <source>
        <dbReference type="Pfam" id="PF21088"/>
    </source>
</evidence>
<feature type="transmembrane region" description="Helical" evidence="9">
    <location>
        <begin position="670"/>
        <end position="693"/>
    </location>
</feature>
<reference evidence="15 16" key="1">
    <citation type="journal article" date="2020" name="Curr. Microbiol.">
        <title>Tepidiphilus baoligensis sp. nov., a Novel Bacterium of the Family Hydrogenophilaceae Isolated from an Oil Reservoir.</title>
        <authorList>
            <person name="Zhang X."/>
            <person name="Wang G."/>
            <person name="Ma X."/>
            <person name="Yu J."/>
            <person name="You J."/>
            <person name="Xue Y."/>
            <person name="Ma Y."/>
        </authorList>
    </citation>
    <scope>NUCLEOTIDE SEQUENCE [LARGE SCALE GENOMIC DNA]</scope>
    <source>
        <strain evidence="15 16">B18-69</strain>
    </source>
</reference>
<evidence type="ECO:0000256" key="8">
    <source>
        <dbReference type="SAM" id="MobiDB-lite"/>
    </source>
</evidence>
<dbReference type="Gene3D" id="1.10.287.1260">
    <property type="match status" value="1"/>
</dbReference>
<feature type="domain" description="Mechanosensitive ion channel MscS C-terminal" evidence="13">
    <location>
        <begin position="968"/>
        <end position="1049"/>
    </location>
</feature>
<evidence type="ECO:0000256" key="2">
    <source>
        <dbReference type="ARBA" id="ARBA00008017"/>
    </source>
</evidence>
<dbReference type="InterPro" id="IPR010920">
    <property type="entry name" value="LSM_dom_sf"/>
</dbReference>
<comment type="caution">
    <text evidence="15">The sequence shown here is derived from an EMBL/GenBank/DDBJ whole genome shotgun (WGS) entry which is preliminary data.</text>
</comment>
<feature type="transmembrane region" description="Helical" evidence="9">
    <location>
        <begin position="799"/>
        <end position="823"/>
    </location>
</feature>
<protein>
    <submittedName>
        <fullName evidence="15">Mechanosensitive ion channel</fullName>
    </submittedName>
</protein>
<feature type="transmembrane region" description="Helical" evidence="9">
    <location>
        <begin position="599"/>
        <end position="620"/>
    </location>
</feature>
<feature type="coiled-coil region" evidence="7">
    <location>
        <begin position="328"/>
        <end position="355"/>
    </location>
</feature>
<feature type="signal peptide" evidence="10">
    <location>
        <begin position="1"/>
        <end position="24"/>
    </location>
</feature>
<keyword evidence="7" id="KW-0175">Coiled coil</keyword>
<evidence type="ECO:0000256" key="5">
    <source>
        <dbReference type="ARBA" id="ARBA00022989"/>
    </source>
</evidence>
<keyword evidence="16" id="KW-1185">Reference proteome</keyword>
<evidence type="ECO:0000313" key="16">
    <source>
        <dbReference type="Proteomes" id="UP000669605"/>
    </source>
</evidence>
<dbReference type="InterPro" id="IPR006686">
    <property type="entry name" value="MscS_channel_CS"/>
</dbReference>
<feature type="transmembrane region" description="Helical" evidence="9">
    <location>
        <begin position="556"/>
        <end position="578"/>
    </location>
</feature>
<feature type="region of interest" description="Disordered" evidence="8">
    <location>
        <begin position="145"/>
        <end position="169"/>
    </location>
</feature>
<dbReference type="InterPro" id="IPR052702">
    <property type="entry name" value="MscS-like_channel"/>
</dbReference>
<dbReference type="PANTHER" id="PTHR30347:SF1">
    <property type="entry name" value="MECHANOSENSITIVE CHANNEL MSCK"/>
    <property type="match status" value="1"/>
</dbReference>
<dbReference type="InterPro" id="IPR049278">
    <property type="entry name" value="MS_channel_C"/>
</dbReference>
<feature type="domain" description="Mechanosensitive ion channel transmembrane helices 2/3" evidence="14">
    <location>
        <begin position="850"/>
        <end position="891"/>
    </location>
</feature>
<feature type="transmembrane region" description="Helical" evidence="9">
    <location>
        <begin position="755"/>
        <end position="779"/>
    </location>
</feature>
<keyword evidence="6 9" id="KW-0472">Membrane</keyword>
<feature type="transmembrane region" description="Helical" evidence="9">
    <location>
        <begin position="479"/>
        <end position="496"/>
    </location>
</feature>
<evidence type="ECO:0000256" key="6">
    <source>
        <dbReference type="ARBA" id="ARBA00023136"/>
    </source>
</evidence>
<comment type="subcellular location">
    <subcellularLocation>
        <location evidence="1">Cell membrane</location>
        <topology evidence="1">Multi-pass membrane protein</topology>
    </subcellularLocation>
</comment>
<feature type="transmembrane region" description="Helical" evidence="9">
    <location>
        <begin position="699"/>
        <end position="723"/>
    </location>
</feature>
<evidence type="ECO:0000313" key="15">
    <source>
        <dbReference type="EMBL" id="NMH17315.1"/>
    </source>
</evidence>
<dbReference type="Pfam" id="PF21082">
    <property type="entry name" value="MS_channel_3rd"/>
    <property type="match status" value="1"/>
</dbReference>
<evidence type="ECO:0000259" key="13">
    <source>
        <dbReference type="Pfam" id="PF21082"/>
    </source>
</evidence>
<organism evidence="15 16">
    <name type="scientific">Tepidiphilus baoligensis</name>
    <dbReference type="NCBI Taxonomy" id="2698687"/>
    <lineage>
        <taxon>Bacteria</taxon>
        <taxon>Pseudomonadati</taxon>
        <taxon>Pseudomonadota</taxon>
        <taxon>Hydrogenophilia</taxon>
        <taxon>Hydrogenophilales</taxon>
        <taxon>Hydrogenophilaceae</taxon>
        <taxon>Tepidiphilus</taxon>
    </lineage>
</organism>
<evidence type="ECO:0000256" key="3">
    <source>
        <dbReference type="ARBA" id="ARBA00022475"/>
    </source>
</evidence>
<dbReference type="SUPFAM" id="SSF82689">
    <property type="entry name" value="Mechanosensitive channel protein MscS (YggB), C-terminal domain"/>
    <property type="match status" value="1"/>
</dbReference>
<dbReference type="InterPro" id="IPR023408">
    <property type="entry name" value="MscS_beta-dom_sf"/>
</dbReference>
<dbReference type="InterPro" id="IPR006685">
    <property type="entry name" value="MscS_channel_2nd"/>
</dbReference>
<dbReference type="InterPro" id="IPR011066">
    <property type="entry name" value="MscS_channel_C_sf"/>
</dbReference>
<dbReference type="InterPro" id="IPR025692">
    <property type="entry name" value="MscS_IM_dom1"/>
</dbReference>
<dbReference type="InterPro" id="IPR049142">
    <property type="entry name" value="MS_channel_1st"/>
</dbReference>
<dbReference type="Gene3D" id="3.30.70.100">
    <property type="match status" value="1"/>
</dbReference>
<feature type="transmembrane region" description="Helical" evidence="9">
    <location>
        <begin position="517"/>
        <end position="544"/>
    </location>
</feature>
<dbReference type="EMBL" id="JAAAUB010000015">
    <property type="protein sequence ID" value="NMH17315.1"/>
    <property type="molecule type" value="Genomic_DNA"/>
</dbReference>
<dbReference type="Pfam" id="PF00924">
    <property type="entry name" value="MS_channel_2nd"/>
    <property type="match status" value="1"/>
</dbReference>
<feature type="coiled-coil region" evidence="7">
    <location>
        <begin position="56"/>
        <end position="134"/>
    </location>
</feature>
<dbReference type="PANTHER" id="PTHR30347">
    <property type="entry name" value="POTASSIUM CHANNEL RELATED"/>
    <property type="match status" value="1"/>
</dbReference>
<dbReference type="Proteomes" id="UP000669605">
    <property type="component" value="Unassembled WGS sequence"/>
</dbReference>
<feature type="domain" description="Mechanosensitive ion channel inner membrane" evidence="12">
    <location>
        <begin position="480"/>
        <end position="789"/>
    </location>
</feature>
<evidence type="ECO:0000259" key="12">
    <source>
        <dbReference type="Pfam" id="PF12794"/>
    </source>
</evidence>
<comment type="similarity">
    <text evidence="2">Belongs to the MscS (TC 1.A.23) family.</text>
</comment>
<evidence type="ECO:0000256" key="10">
    <source>
        <dbReference type="SAM" id="SignalP"/>
    </source>
</evidence>
<evidence type="ECO:0000256" key="4">
    <source>
        <dbReference type="ARBA" id="ARBA00022692"/>
    </source>
</evidence>
<evidence type="ECO:0000256" key="1">
    <source>
        <dbReference type="ARBA" id="ARBA00004651"/>
    </source>
</evidence>
<keyword evidence="4 9" id="KW-0812">Transmembrane</keyword>
<sequence length="1081" mass="120948">MRFIRRLCGLILFCLVGILSPSFAAESGNDPVQAGLALIQDALQRNTLPADTSAALKQLLDRIQEAQSRKQQAEIRAALAEKLIEQTQRELQQLTASRPADFADLRLTDDLTPSERAERLRRILEEERARRQTQEFLKAQLADLEQTKERRDTATAPSPAPLPSLPGNDPLVQQALTLATLVSSQAQEALRRATLLESRLAENSRVLLSRRIERLEVELSRLRQLREALEKSTAAEVTQETSQVDAGTLDPRLARVEATNREWEARLQTLRQRLQTVRERQATLQREHQERRESLDSLKKRIAQQGLSPAVGNLLLEYRSRLPAPVTLRQELNAVRAMLEEVQLLELELRQAKRLIADPRERARQLLGLAETTDSPLEKSIIEALSARTLTLETLDALRPALLAALGDLESVLLRELGIVNEFSTFIEQHLMWVPTTRSLWHSPLSELTAVGSGILTLAAALIDRASWQTVVFHTTAKAWTLLGLGLIFLLARPRLNARLDRLLGKDRKESRSAGILDILSILGLEALQSLPFPLVAYAIGMMILDSGIPAENAHAFGLALTQIAPFAWNVLFWQRIFSPKKGLAASRYHWPMPVLQRLNHTLKGFAWGVLPLGFLALYLNQIQLDAPLTELGRIPFVLSMLLLSWLLWRIFHIRRGLLTDTLLPTWIRVTAALFGPGLPLVSAALASAGYFYAATALIVRFMSTLWILLAFALLQHAARDFFLQRFERRRSRSAEDGDETQQERIDASERQTLTLLNFALVLGLIFVLLDLWSSLLPATRILDEWVLWRYTEALGNEAVTMQVTLADLLLALIGFAAMWVAARNLPGLLELALQRTSRLDAGSKYALVTLLRYAIFTIGLILILGQLGMPWSKLQWLLAALSVGLGFGLQEIVANFVSGLIILFERPVRVGDLVTIGSDSGTVRRLTIRATVIEDFDRREVLVPNKKLITEQVTNWTLSNSLSRIFLTIGVAYGSDPKQIETLLLEAIKATPGILSDPAPSVIFARFGESSLDFELRAIVANVDQRLGIMSRLNEEIDRIFKENGVEIPFPQRDLHIRDIAWPRTGPFPAGQNALQPPES</sequence>
<dbReference type="Gene3D" id="2.30.30.60">
    <property type="match status" value="1"/>
</dbReference>
<keyword evidence="5 9" id="KW-1133">Transmembrane helix</keyword>